<dbReference type="Gene3D" id="1.20.5.110">
    <property type="match status" value="1"/>
</dbReference>
<reference evidence="5 6" key="1">
    <citation type="journal article" date="2018" name="PLoS ONE">
        <title>The draft genome of Kipferlia bialata reveals reductive genome evolution in fornicate parasites.</title>
        <authorList>
            <person name="Tanifuji G."/>
            <person name="Takabayashi S."/>
            <person name="Kume K."/>
            <person name="Takagi M."/>
            <person name="Nakayama T."/>
            <person name="Kamikawa R."/>
            <person name="Inagaki Y."/>
            <person name="Hashimoto T."/>
        </authorList>
    </citation>
    <scope>NUCLEOTIDE SEQUENCE [LARGE SCALE GENOMIC DNA]</scope>
    <source>
        <strain evidence="5">NY0173</strain>
    </source>
</reference>
<dbReference type="Pfam" id="PF01294">
    <property type="entry name" value="Ribosomal_L13e"/>
    <property type="match status" value="1"/>
</dbReference>
<dbReference type="PANTHER" id="PTHR11722:SF0">
    <property type="entry name" value="LARGE RIBOSOMAL SUBUNIT PROTEIN EL13"/>
    <property type="match status" value="1"/>
</dbReference>
<dbReference type="InterPro" id="IPR001380">
    <property type="entry name" value="Ribosomal_eL13"/>
</dbReference>
<dbReference type="GO" id="GO:0003735">
    <property type="term" value="F:structural constituent of ribosome"/>
    <property type="evidence" value="ECO:0007669"/>
    <property type="project" value="InterPro"/>
</dbReference>
<comment type="similarity">
    <text evidence="1 4">Belongs to the eukaryotic ribosomal protein eL13 family.</text>
</comment>
<keyword evidence="3 4" id="KW-0687">Ribonucleoprotein</keyword>
<sequence>MKNNNAFSTSKRVKMHGMYKTWLNQPARKERRRVARKAHAQAIFPRPTGGLLRPAVHGMTQKYNMKVRAGRGFSLEELAAAGINQRAALSMGVAVDYRRRNRTQETFETNVARLNEYKTKLVVLPKGPVAQAGEVMPVVNVLPTFEMGAITEEQKSVEAFYTLRQLRAEARLEGKMTVIREKMAAEKAAKAKKASKKGKK</sequence>
<gene>
    <name evidence="5" type="ORF">KIPB_010996</name>
</gene>
<dbReference type="PROSITE" id="PS01104">
    <property type="entry name" value="RIBOSOMAL_L13E"/>
    <property type="match status" value="1"/>
</dbReference>
<accession>A0A391NZ01</accession>
<evidence type="ECO:0000256" key="3">
    <source>
        <dbReference type="ARBA" id="ARBA00023274"/>
    </source>
</evidence>
<organism evidence="5 6">
    <name type="scientific">Kipferlia bialata</name>
    <dbReference type="NCBI Taxonomy" id="797122"/>
    <lineage>
        <taxon>Eukaryota</taxon>
        <taxon>Metamonada</taxon>
        <taxon>Carpediemonas-like organisms</taxon>
        <taxon>Kipferlia</taxon>
    </lineage>
</organism>
<comment type="caution">
    <text evidence="5">The sequence shown here is derived from an EMBL/GenBank/DDBJ whole genome shotgun (WGS) entry which is preliminary data.</text>
</comment>
<evidence type="ECO:0000313" key="6">
    <source>
        <dbReference type="Proteomes" id="UP000265618"/>
    </source>
</evidence>
<dbReference type="GO" id="GO:0003723">
    <property type="term" value="F:RNA binding"/>
    <property type="evidence" value="ECO:0007669"/>
    <property type="project" value="TreeGrafter"/>
</dbReference>
<keyword evidence="2 4" id="KW-0689">Ribosomal protein</keyword>
<keyword evidence="6" id="KW-1185">Reference proteome</keyword>
<dbReference type="PANTHER" id="PTHR11722">
    <property type="entry name" value="60S RIBOSOMAL PROTEIN L13"/>
    <property type="match status" value="1"/>
</dbReference>
<evidence type="ECO:0000256" key="1">
    <source>
        <dbReference type="ARBA" id="ARBA00005640"/>
    </source>
</evidence>
<dbReference type="HAMAP" id="MF_00499">
    <property type="entry name" value="Ribosomal_eL13"/>
    <property type="match status" value="1"/>
</dbReference>
<evidence type="ECO:0000256" key="4">
    <source>
        <dbReference type="RuleBase" id="RU000572"/>
    </source>
</evidence>
<proteinExistence type="inferred from homology"/>
<dbReference type="InterPro" id="IPR018256">
    <property type="entry name" value="Ribosomal_eL13_CS"/>
</dbReference>
<dbReference type="GO" id="GO:0006412">
    <property type="term" value="P:translation"/>
    <property type="evidence" value="ECO:0007669"/>
    <property type="project" value="InterPro"/>
</dbReference>
<dbReference type="EMBL" id="BDIP01004297">
    <property type="protein sequence ID" value="GCA63629.1"/>
    <property type="molecule type" value="Genomic_DNA"/>
</dbReference>
<name>A0A391NZ01_9EUKA</name>
<dbReference type="AlphaFoldDB" id="A0A391NZ01"/>
<dbReference type="Proteomes" id="UP000265618">
    <property type="component" value="Unassembled WGS sequence"/>
</dbReference>
<evidence type="ECO:0000256" key="2">
    <source>
        <dbReference type="ARBA" id="ARBA00022980"/>
    </source>
</evidence>
<evidence type="ECO:0000313" key="5">
    <source>
        <dbReference type="EMBL" id="GCA63629.1"/>
    </source>
</evidence>
<protein>
    <recommendedName>
        <fullName evidence="4">60S ribosomal protein L13</fullName>
    </recommendedName>
</protein>
<dbReference type="GO" id="GO:0022625">
    <property type="term" value="C:cytosolic large ribosomal subunit"/>
    <property type="evidence" value="ECO:0007669"/>
    <property type="project" value="TreeGrafter"/>
</dbReference>
<dbReference type="OrthoDB" id="10264538at2759"/>